<gene>
    <name evidence="1" type="ORF">AB8Z38_12180</name>
</gene>
<dbReference type="EMBL" id="CP165734">
    <property type="protein sequence ID" value="XDV60041.1"/>
    <property type="molecule type" value="Genomic_DNA"/>
</dbReference>
<evidence type="ECO:0000313" key="1">
    <source>
        <dbReference type="EMBL" id="XDV60041.1"/>
    </source>
</evidence>
<accession>A0AB39XS80</accession>
<proteinExistence type="predicted"/>
<dbReference type="AlphaFoldDB" id="A0AB39XS80"/>
<reference evidence="1" key="1">
    <citation type="submission" date="2024-08" db="EMBL/GenBank/DDBJ databases">
        <authorList>
            <person name="Chaddad Z."/>
            <person name="Lamrabet M."/>
            <person name="Bouhnik O."/>
            <person name="Alami S."/>
            <person name="Wipf D."/>
            <person name="Courty P.E."/>
            <person name="Missbah El Idrissi M."/>
        </authorList>
    </citation>
    <scope>NUCLEOTIDE SEQUENCE</scope>
    <source>
        <strain evidence="1">LLZ17</strain>
    </source>
</reference>
<sequence length="46" mass="5047">MARFLFLVCVASAAARKIACYALITMDKTAPKIKYAPQQTNSGLRN</sequence>
<name>A0AB39XS80_9BRAD</name>
<organism evidence="1">
    <name type="scientific">Bradyrhizobium sp. LLZ17</name>
    <dbReference type="NCBI Taxonomy" id="3239388"/>
    <lineage>
        <taxon>Bacteria</taxon>
        <taxon>Pseudomonadati</taxon>
        <taxon>Pseudomonadota</taxon>
        <taxon>Alphaproteobacteria</taxon>
        <taxon>Hyphomicrobiales</taxon>
        <taxon>Nitrobacteraceae</taxon>
        <taxon>Bradyrhizobium</taxon>
    </lineage>
</organism>
<dbReference type="RefSeq" id="WP_369725324.1">
    <property type="nucleotide sequence ID" value="NZ_CP165734.1"/>
</dbReference>
<protein>
    <submittedName>
        <fullName evidence="1">Uncharacterized protein</fullName>
    </submittedName>
</protein>